<comment type="function">
    <text evidence="14">NDH-1 shuttles electrons from NADH, via FMN and iron-sulfur (Fe-S) centers, to quinones in the respiratory chain.</text>
</comment>
<keyword evidence="7 14" id="KW-0288">FMN</keyword>
<dbReference type="InterPro" id="IPR037225">
    <property type="entry name" value="Nuo51_FMN-bd_sf"/>
</dbReference>
<keyword evidence="10 14" id="KW-0408">Iron</keyword>
<dbReference type="SUPFAM" id="SSF142019">
    <property type="entry name" value="Nqo1 FMN-binding domain-like"/>
    <property type="match status" value="1"/>
</dbReference>
<protein>
    <recommendedName>
        <fullName evidence="4 14">NADH-quinone oxidoreductase subunit F</fullName>
        <ecNumber evidence="14">7.1.1.-</ecNumber>
    </recommendedName>
</protein>
<dbReference type="NCBIfam" id="NF010120">
    <property type="entry name" value="PRK13596.1"/>
    <property type="match status" value="1"/>
</dbReference>
<comment type="similarity">
    <text evidence="3 14">Belongs to the complex I 51 kDa subunit family.</text>
</comment>
<keyword evidence="6 14" id="KW-0285">Flavoprotein</keyword>
<dbReference type="GO" id="GO:0008137">
    <property type="term" value="F:NADH dehydrogenase (ubiquinone) activity"/>
    <property type="evidence" value="ECO:0007669"/>
    <property type="project" value="InterPro"/>
</dbReference>
<comment type="cofactor">
    <cofactor evidence="1 14">
        <name>FMN</name>
        <dbReference type="ChEBI" id="CHEBI:58210"/>
    </cofactor>
</comment>
<evidence type="ECO:0000256" key="8">
    <source>
        <dbReference type="ARBA" id="ARBA00022723"/>
    </source>
</evidence>
<dbReference type="GO" id="GO:0048038">
    <property type="term" value="F:quinone binding"/>
    <property type="evidence" value="ECO:0007669"/>
    <property type="project" value="UniProtKB-KW"/>
</dbReference>
<evidence type="ECO:0000259" key="15">
    <source>
        <dbReference type="SMART" id="SM00928"/>
    </source>
</evidence>
<keyword evidence="11 14" id="KW-0411">Iron-sulfur</keyword>
<evidence type="ECO:0000256" key="9">
    <source>
        <dbReference type="ARBA" id="ARBA00022967"/>
    </source>
</evidence>
<gene>
    <name evidence="16" type="ORF">KT99_14750</name>
</gene>
<keyword evidence="14" id="KW-0874">Quinone</keyword>
<dbReference type="InterPro" id="IPR037207">
    <property type="entry name" value="Nuop51_4Fe4S-bd_sf"/>
</dbReference>
<dbReference type="Gene3D" id="3.10.20.600">
    <property type="match status" value="1"/>
</dbReference>
<dbReference type="EC" id="7.1.1.-" evidence="14"/>
<evidence type="ECO:0000256" key="1">
    <source>
        <dbReference type="ARBA" id="ARBA00001917"/>
    </source>
</evidence>
<keyword evidence="5 14" id="KW-0004">4Fe-4S</keyword>
<dbReference type="Gene3D" id="3.40.50.11540">
    <property type="entry name" value="NADH-ubiquinone oxidoreductase 51kDa subunit"/>
    <property type="match status" value="1"/>
</dbReference>
<keyword evidence="8 14" id="KW-0479">Metal-binding</keyword>
<evidence type="ECO:0000256" key="13">
    <source>
        <dbReference type="ARBA" id="ARBA00047712"/>
    </source>
</evidence>
<evidence type="ECO:0000313" key="16">
    <source>
        <dbReference type="EMBL" id="EDP99428.1"/>
    </source>
</evidence>
<evidence type="ECO:0000256" key="14">
    <source>
        <dbReference type="RuleBase" id="RU364066"/>
    </source>
</evidence>
<evidence type="ECO:0000256" key="3">
    <source>
        <dbReference type="ARBA" id="ARBA00007523"/>
    </source>
</evidence>
<accession>A9ELC9</accession>
<dbReference type="Proteomes" id="UP000005839">
    <property type="component" value="Unassembled WGS sequence"/>
</dbReference>
<dbReference type="InterPro" id="IPR019575">
    <property type="entry name" value="Nuop51_4Fe4S-bd"/>
</dbReference>
<organism evidence="16 17">
    <name type="scientific">Shewanella benthica KT99</name>
    <dbReference type="NCBI Taxonomy" id="314608"/>
    <lineage>
        <taxon>Bacteria</taxon>
        <taxon>Pseudomonadati</taxon>
        <taxon>Pseudomonadota</taxon>
        <taxon>Gammaproteobacteria</taxon>
        <taxon>Alteromonadales</taxon>
        <taxon>Shewanellaceae</taxon>
        <taxon>Shewanella</taxon>
    </lineage>
</organism>
<dbReference type="Pfam" id="PF01512">
    <property type="entry name" value="Complex1_51K"/>
    <property type="match status" value="1"/>
</dbReference>
<dbReference type="Pfam" id="PF10589">
    <property type="entry name" value="NADH_4Fe-4S"/>
    <property type="match status" value="1"/>
</dbReference>
<sequence length="458" mass="50617">MTSPLNPLTRFITDKANCWQLSEYLSHGGYDGLTRAMEMSADELLDSIKQSNLRGRGGAGFPTGLKWSFVPRGADAPREKYLIVNADEMEPGAFKDRWLLEQTPHQIIEGLLIGGLTLGATQGYIFLRGDYYLAEERLQQAIEECKQHQLLGRDILGRGIQGQAFNFEIHLHSSAGRYICGEETALINAMEGKRATPRAKPPFPQVVGLWGKPTIVNNVETFCNLPHIINFGSDWFKALGKGQDAGTKIFGVSGRVKRPGLWELPMGTSIREIIEHHAGGMCDGYRLKGFLPGGGSTDFLLEEHLDALMDYDEISKLGSRMGTGTIIILDDKYCPVSMVLNLVRFFAQESCGWCTPCRDGLPWAVSLLEKIERGEGEPKDIDQLEDLCDFAAPGNTFCALAPGAVEPLQSALKYFRQDFETHIKHQCCPYHDERVAKKAATAKTQGALNTNRVGGCDE</sequence>
<dbReference type="InterPro" id="IPR011538">
    <property type="entry name" value="Nuo51_FMN-bd"/>
</dbReference>
<dbReference type="InterPro" id="IPR001949">
    <property type="entry name" value="NADH-UbQ_OxRdtase_51kDa_CS"/>
</dbReference>
<dbReference type="NCBIfam" id="TIGR01959">
    <property type="entry name" value="nuoF_fam"/>
    <property type="match status" value="1"/>
</dbReference>
<dbReference type="EMBL" id="ABIC01000040">
    <property type="protein sequence ID" value="EDP99428.1"/>
    <property type="molecule type" value="Genomic_DNA"/>
</dbReference>
<dbReference type="GO" id="GO:0051539">
    <property type="term" value="F:4 iron, 4 sulfur cluster binding"/>
    <property type="evidence" value="ECO:0007669"/>
    <property type="project" value="UniProtKB-UniRule"/>
</dbReference>
<dbReference type="AlphaFoldDB" id="A9ELC9"/>
<feature type="domain" description="NADH-ubiquinone oxidoreductase 51kDa subunit iron-sulphur binding" evidence="15">
    <location>
        <begin position="336"/>
        <end position="381"/>
    </location>
</feature>
<evidence type="ECO:0000256" key="7">
    <source>
        <dbReference type="ARBA" id="ARBA00022643"/>
    </source>
</evidence>
<evidence type="ECO:0000256" key="5">
    <source>
        <dbReference type="ARBA" id="ARBA00022485"/>
    </source>
</evidence>
<dbReference type="GO" id="GO:0010181">
    <property type="term" value="F:FMN binding"/>
    <property type="evidence" value="ECO:0007669"/>
    <property type="project" value="InterPro"/>
</dbReference>
<dbReference type="PANTHER" id="PTHR43578:SF3">
    <property type="entry name" value="NADH-QUINONE OXIDOREDUCTASE SUBUNIT F"/>
    <property type="match status" value="1"/>
</dbReference>
<proteinExistence type="inferred from homology"/>
<dbReference type="GO" id="GO:0046872">
    <property type="term" value="F:metal ion binding"/>
    <property type="evidence" value="ECO:0007669"/>
    <property type="project" value="UniProtKB-KW"/>
</dbReference>
<dbReference type="SMART" id="SM00928">
    <property type="entry name" value="NADH_4Fe-4S"/>
    <property type="match status" value="1"/>
</dbReference>
<dbReference type="FunFam" id="3.40.50.11540:FF:000001">
    <property type="entry name" value="NADH dehydrogenase [ubiquinone] flavoprotein 1, mitochondrial"/>
    <property type="match status" value="1"/>
</dbReference>
<dbReference type="Pfam" id="PF10531">
    <property type="entry name" value="SLBB"/>
    <property type="match status" value="1"/>
</dbReference>
<evidence type="ECO:0000256" key="11">
    <source>
        <dbReference type="ARBA" id="ARBA00023014"/>
    </source>
</evidence>
<dbReference type="Gene3D" id="6.10.250.1450">
    <property type="match status" value="1"/>
</dbReference>
<dbReference type="RefSeq" id="WP_005501936.1">
    <property type="nucleotide sequence ID" value="NZ_ABIC01000040.1"/>
</dbReference>
<keyword evidence="12 14" id="KW-0520">NAD</keyword>
<comment type="cofactor">
    <cofactor evidence="2 14">
        <name>[4Fe-4S] cluster</name>
        <dbReference type="ChEBI" id="CHEBI:49883"/>
    </cofactor>
</comment>
<comment type="caution">
    <text evidence="16">The sequence shown here is derived from an EMBL/GenBank/DDBJ whole genome shotgun (WGS) entry which is preliminary data.</text>
</comment>
<dbReference type="Gene3D" id="1.20.1440.230">
    <property type="entry name" value="NADH-ubiquinone oxidoreductase 51kDa subunit, iron-sulphur binding domain"/>
    <property type="match status" value="1"/>
</dbReference>
<keyword evidence="9" id="KW-1278">Translocase</keyword>
<dbReference type="PANTHER" id="PTHR43578">
    <property type="entry name" value="NADH-QUINONE OXIDOREDUCTASE SUBUNIT F"/>
    <property type="match status" value="1"/>
</dbReference>
<dbReference type="STRING" id="314608.KT99_14750"/>
<dbReference type="SUPFAM" id="SSF142984">
    <property type="entry name" value="Nqo1 middle domain-like"/>
    <property type="match status" value="1"/>
</dbReference>
<dbReference type="GO" id="GO:0051287">
    <property type="term" value="F:NAD binding"/>
    <property type="evidence" value="ECO:0007669"/>
    <property type="project" value="UniProtKB-UniRule"/>
</dbReference>
<evidence type="ECO:0000256" key="4">
    <source>
        <dbReference type="ARBA" id="ARBA00019901"/>
    </source>
</evidence>
<reference evidence="16 17" key="1">
    <citation type="submission" date="2007-10" db="EMBL/GenBank/DDBJ databases">
        <authorList>
            <person name="Yayanos A."/>
            <person name="Ferriera S."/>
            <person name="Johnson J."/>
            <person name="Kravitz S."/>
            <person name="Halpern A."/>
            <person name="Remington K."/>
            <person name="Beeson K."/>
            <person name="Tran B."/>
            <person name="Rogers Y.-H."/>
            <person name="Friedman R."/>
            <person name="Venter J.C."/>
        </authorList>
    </citation>
    <scope>NUCLEOTIDE SEQUENCE [LARGE SCALE GENOMIC DNA]</scope>
    <source>
        <strain evidence="16 17">KT99</strain>
    </source>
</reference>
<dbReference type="InterPro" id="IPR019554">
    <property type="entry name" value="Soluble_ligand-bd"/>
</dbReference>
<comment type="catalytic activity">
    <reaction evidence="13 14">
        <text>a quinone + NADH + 5 H(+)(in) = a quinol + NAD(+) + 4 H(+)(out)</text>
        <dbReference type="Rhea" id="RHEA:57888"/>
        <dbReference type="ChEBI" id="CHEBI:15378"/>
        <dbReference type="ChEBI" id="CHEBI:24646"/>
        <dbReference type="ChEBI" id="CHEBI:57540"/>
        <dbReference type="ChEBI" id="CHEBI:57945"/>
        <dbReference type="ChEBI" id="CHEBI:132124"/>
    </reaction>
</comment>
<evidence type="ECO:0000256" key="12">
    <source>
        <dbReference type="ARBA" id="ARBA00023027"/>
    </source>
</evidence>
<evidence type="ECO:0000256" key="2">
    <source>
        <dbReference type="ARBA" id="ARBA00001966"/>
    </source>
</evidence>
<evidence type="ECO:0000256" key="6">
    <source>
        <dbReference type="ARBA" id="ARBA00022630"/>
    </source>
</evidence>
<dbReference type="PROSITE" id="PS00645">
    <property type="entry name" value="COMPLEX1_51K_2"/>
    <property type="match status" value="1"/>
</dbReference>
<dbReference type="FunFam" id="1.20.1440.230:FF:000002">
    <property type="entry name" value="NADH-quinone oxidoreductase subunit F"/>
    <property type="match status" value="1"/>
</dbReference>
<dbReference type="InterPro" id="IPR011537">
    <property type="entry name" value="NADH-UbQ_OxRdtase_suF"/>
</dbReference>
<dbReference type="SUPFAM" id="SSF140490">
    <property type="entry name" value="Nqo1C-terminal domain-like"/>
    <property type="match status" value="1"/>
</dbReference>
<keyword evidence="17" id="KW-1185">Reference proteome</keyword>
<name>A9ELC9_9GAMM</name>
<evidence type="ECO:0000256" key="10">
    <source>
        <dbReference type="ARBA" id="ARBA00023004"/>
    </source>
</evidence>
<evidence type="ECO:0000313" key="17">
    <source>
        <dbReference type="Proteomes" id="UP000005839"/>
    </source>
</evidence>